<dbReference type="Gene3D" id="3.40.220.10">
    <property type="entry name" value="Leucine Aminopeptidase, subunit E, domain 1"/>
    <property type="match status" value="1"/>
</dbReference>
<organism evidence="1 2">
    <name type="scientific">Bacillus phage SP-15</name>
    <dbReference type="NCBI Taxonomy" id="1792032"/>
    <lineage>
        <taxon>Viruses</taxon>
        <taxon>Duplodnaviria</taxon>
        <taxon>Heunggongvirae</taxon>
        <taxon>Uroviricota</taxon>
        <taxon>Caudoviricetes</taxon>
        <taxon>Thornevirus</taxon>
        <taxon>Thornevirus SP15</taxon>
    </lineage>
</organism>
<dbReference type="Proteomes" id="UP000203261">
    <property type="component" value="Segment"/>
</dbReference>
<dbReference type="InterPro" id="IPR043472">
    <property type="entry name" value="Macro_dom-like"/>
</dbReference>
<dbReference type="PANTHER" id="PTHR12521:SF0">
    <property type="entry name" value="ADP-RIBOSE GLYCOHYDROLASE OARD1"/>
    <property type="match status" value="1"/>
</dbReference>
<dbReference type="PANTHER" id="PTHR12521">
    <property type="entry name" value="PROTEIN C6ORF130"/>
    <property type="match status" value="1"/>
</dbReference>
<evidence type="ECO:0008006" key="3">
    <source>
        <dbReference type="Google" id="ProtNLM"/>
    </source>
</evidence>
<reference evidence="1 2" key="1">
    <citation type="submission" date="2015-08" db="EMBL/GenBank/DDBJ databases">
        <authorList>
            <person name="Babu N.S."/>
            <person name="Beckwith C.J."/>
            <person name="Beseler K.G."/>
            <person name="Brison A."/>
            <person name="Carone J.V."/>
            <person name="Caskin T.P."/>
            <person name="Diamond M."/>
            <person name="Durham M.E."/>
            <person name="Foxe J.M."/>
            <person name="Go M."/>
            <person name="Henderson B.A."/>
            <person name="Jones I.B."/>
            <person name="McGettigan J.A."/>
            <person name="Micheletti S.J."/>
            <person name="Nasrallah M.E."/>
            <person name="Ortiz D."/>
            <person name="Piller C.R."/>
            <person name="Privatt S.R."/>
            <person name="Schneider S.L."/>
            <person name="Sharp S."/>
            <person name="Smith T.C."/>
            <person name="Stanton J.D."/>
            <person name="Ullery H.E."/>
            <person name="Wilson R.J."/>
            <person name="Serrano M.G."/>
            <person name="Buck G."/>
            <person name="Lee V."/>
            <person name="Wang Y."/>
            <person name="Carvalho R."/>
            <person name="Voegtly L."/>
            <person name="Shi R."/>
            <person name="Duckworth R."/>
            <person name="Johnson A."/>
            <person name="Loviza R."/>
            <person name="Walstead R."/>
            <person name="Shah Z."/>
            <person name="Kiflezghi M."/>
            <person name="Wade K."/>
            <person name="Ball S.L."/>
            <person name="Bradley K.W."/>
            <person name="Asai D.J."/>
            <person name="Bowman C.A."/>
            <person name="Russell D.A."/>
            <person name="Pope W.H."/>
            <person name="Jacobs-Sera D."/>
            <person name="Hendrix R.W."/>
            <person name="Hatfull G.F."/>
        </authorList>
    </citation>
    <scope>NUCLEOTIDE SEQUENCE [LARGE SCALE GENOMIC DNA]</scope>
</reference>
<sequence length="156" mass="17541">MIEVYGDAWSLAKGSVLCITSNFTIKRDGSAVLGAGIAKQARDFHAKGIDRKLGALMQLPGGKRTQLVGYYFPLGVRTAVVSFPVKHHWKHNADIDLIQKSSYELVQLANEFGWSEVYLPRPGCGNGKLEWSYVKSHIEEILDDRFRVVAYNREKE</sequence>
<dbReference type="RefSeq" id="YP_009302503.1">
    <property type="nucleotide sequence ID" value="NC_031245.1"/>
</dbReference>
<evidence type="ECO:0000313" key="2">
    <source>
        <dbReference type="Proteomes" id="UP000203261"/>
    </source>
</evidence>
<name>A0A127AXC9_9CAUD</name>
<dbReference type="GeneID" id="29125283"/>
<gene>
    <name evidence="1" type="ORF">SP15_116</name>
</gene>
<keyword evidence="2" id="KW-1185">Reference proteome</keyword>
<dbReference type="InterPro" id="IPR050892">
    <property type="entry name" value="ADP-ribose_metab_enzymes"/>
</dbReference>
<proteinExistence type="predicted"/>
<dbReference type="SUPFAM" id="SSF52949">
    <property type="entry name" value="Macro domain-like"/>
    <property type="match status" value="1"/>
</dbReference>
<protein>
    <recommendedName>
        <fullName evidence="3">Macro domain-containing protein</fullName>
    </recommendedName>
</protein>
<dbReference type="KEGG" id="vg:29125283"/>
<dbReference type="GO" id="GO:0140291">
    <property type="term" value="P:peptidyl-glutamate ADP-deribosylation"/>
    <property type="evidence" value="ECO:0007669"/>
    <property type="project" value="TreeGrafter"/>
</dbReference>
<accession>A0A127AXC9</accession>
<dbReference type="OrthoDB" id="12105at10239"/>
<evidence type="ECO:0000313" key="1">
    <source>
        <dbReference type="EMBL" id="AMM44914.1"/>
    </source>
</evidence>
<dbReference type="EMBL" id="KT624200">
    <property type="protein sequence ID" value="AMM44914.1"/>
    <property type="molecule type" value="Genomic_DNA"/>
</dbReference>